<dbReference type="GO" id="GO:0005509">
    <property type="term" value="F:calcium ion binding"/>
    <property type="evidence" value="ECO:0007669"/>
    <property type="project" value="InterPro"/>
</dbReference>
<feature type="disulfide bond" evidence="11">
    <location>
        <begin position="42"/>
        <end position="54"/>
    </location>
</feature>
<keyword evidence="4" id="KW-0677">Repeat</keyword>
<feature type="disulfide bond" evidence="11">
    <location>
        <begin position="49"/>
        <end position="67"/>
    </location>
</feature>
<reference evidence="17 18" key="1">
    <citation type="submission" date="2019-05" db="EMBL/GenBank/DDBJ databases">
        <title>A Chromosome-scale Meerkat (S. suricatta) Genome Assembly.</title>
        <authorList>
            <person name="Dudchenko O."/>
            <person name="Lieberman Aiden E."/>
            <person name="Tung J."/>
            <person name="Barreiro L.B."/>
            <person name="Clutton-Brock T.H."/>
        </authorList>
    </citation>
    <scope>NUCLEOTIDE SEQUENCE [LARGE SCALE GENOMIC DNA]</scope>
</reference>
<dbReference type="InterPro" id="IPR000742">
    <property type="entry name" value="EGF"/>
</dbReference>
<name>A0A673TA38_SURSU</name>
<dbReference type="Pfam" id="PF00057">
    <property type="entry name" value="Ldl_recept_a"/>
    <property type="match status" value="2"/>
</dbReference>
<keyword evidence="15" id="KW-0732">Signal</keyword>
<evidence type="ECO:0000256" key="2">
    <source>
        <dbReference type="ARBA" id="ARBA00022583"/>
    </source>
</evidence>
<evidence type="ECO:0000313" key="17">
    <source>
        <dbReference type="Ensembl" id="ENSSSUP00005010182.1"/>
    </source>
</evidence>
<dbReference type="PRINTS" id="PR00261">
    <property type="entry name" value="LDLRECEPTOR"/>
</dbReference>
<dbReference type="GO" id="GO:0042813">
    <property type="term" value="F:Wnt receptor activity"/>
    <property type="evidence" value="ECO:0007669"/>
    <property type="project" value="TreeGrafter"/>
</dbReference>
<dbReference type="PANTHER" id="PTHR46513">
    <property type="entry name" value="VITELLOGENIN RECEPTOR-LIKE PROTEIN-RELATED-RELATED"/>
    <property type="match status" value="1"/>
</dbReference>
<evidence type="ECO:0000256" key="12">
    <source>
        <dbReference type="PROSITE-ProRule" id="PRU00461"/>
    </source>
</evidence>
<dbReference type="GO" id="GO:0006897">
    <property type="term" value="P:endocytosis"/>
    <property type="evidence" value="ECO:0007669"/>
    <property type="project" value="UniProtKB-KW"/>
</dbReference>
<feature type="transmembrane region" description="Helical" evidence="14">
    <location>
        <begin position="565"/>
        <end position="588"/>
    </location>
</feature>
<evidence type="ECO:0000256" key="15">
    <source>
        <dbReference type="SAM" id="SignalP"/>
    </source>
</evidence>
<evidence type="ECO:0000256" key="8">
    <source>
        <dbReference type="ARBA" id="ARBA00023170"/>
    </source>
</evidence>
<dbReference type="SMART" id="SM00135">
    <property type="entry name" value="LY"/>
    <property type="match status" value="5"/>
</dbReference>
<dbReference type="InterPro" id="IPR000152">
    <property type="entry name" value="EGF-type_Asp/Asn_hydroxyl_site"/>
</dbReference>
<keyword evidence="8" id="KW-0675">Receptor</keyword>
<evidence type="ECO:0000256" key="7">
    <source>
        <dbReference type="ARBA" id="ARBA00023157"/>
    </source>
</evidence>
<evidence type="ECO:0000256" key="6">
    <source>
        <dbReference type="ARBA" id="ARBA00023136"/>
    </source>
</evidence>
<dbReference type="PROSITE" id="PS00010">
    <property type="entry name" value="ASX_HYDROXYL"/>
    <property type="match status" value="1"/>
</dbReference>
<keyword evidence="1" id="KW-0245">EGF-like domain</keyword>
<dbReference type="FunFam" id="2.10.25.10:FF:000093">
    <property type="entry name" value="Very low-density lipoprotein receptor"/>
    <property type="match status" value="1"/>
</dbReference>
<evidence type="ECO:0000256" key="1">
    <source>
        <dbReference type="ARBA" id="ARBA00022536"/>
    </source>
</evidence>
<dbReference type="FunFam" id="2.120.10.30:FF:000002">
    <property type="entry name" value="low-density lipoprotein receptor isoform X1"/>
    <property type="match status" value="1"/>
</dbReference>
<feature type="chain" id="PRO_5025504068" evidence="15">
    <location>
        <begin position="26"/>
        <end position="703"/>
    </location>
</feature>
<dbReference type="SUPFAM" id="SSF57196">
    <property type="entry name" value="EGF/Laminin"/>
    <property type="match status" value="2"/>
</dbReference>
<dbReference type="InterPro" id="IPR011042">
    <property type="entry name" value="6-blade_b-propeller_TolB-like"/>
</dbReference>
<comment type="subcellular location">
    <subcellularLocation>
        <location evidence="10">Endomembrane system</location>
        <topology evidence="10">Single-pass type I membrane protein</topology>
    </subcellularLocation>
</comment>
<dbReference type="Gene3D" id="4.10.400.10">
    <property type="entry name" value="Low-density Lipoprotein Receptor"/>
    <property type="match status" value="2"/>
</dbReference>
<sequence>PERGALRPLALLLLLLLQLQHLAAAAAATDPQRGGEGPVKECEEDQFRCRNERCIPSVWRCDEDDDCSDNSDEDDCPKKTCADSDFTCGNGHCIPERWKCDGEEECPDGSDEAETTCRLNECLQNNGGCSHICTDLKIGFECTCPAGYQLLDQKTCGAGRSPSLIFTNRHEVRKIDLVKRDYSRLIPMLKNVVALDVEVATNRIYWCDLSYRKIYSAYMDKASDLAEQEVLIDKQLHSPEGLAVDWVHKHIYWTDSGNKTISVATIDGGRRCTLFSRDLSEPRAIAVDPLRGFMYWSDWGYQAKIEKSGLNGVDRQTLVSDNIEWPNGITLDLLNQRLYWVDSKLHQLSSIDLSGGNRKMLISSPDFLSHPFGIAVFEDKVFWTDLENEAIFSANRLNGLEISILAENLNNPHDIVIFHELKQPRAADACELSAQPNGGCEYLCLPAPQISGPSPKYTCACPDTMWLGPDMKRCYRAPQSTSTTTLAPTTTRTLADPARASGTSVHSLTYQNHSTETPSLAAVVPSSVSVPRAPSIGPSTPSPATSNHSQHYGNEGGKMGSTVTAAIIGIIVPMAVIALLCMSGYLIWRNWKRKNTKSMNFDNPVYRKTTEEEDEDELHIGRTAQIGHVYPAAISSFDHPLWAEPCLGETRELEDPAPALKELFVLPGEPRSQLHQLPKNPLSELPAVKCKRVALSLEDDGLP</sequence>
<feature type="disulfide bond" evidence="11">
    <location>
        <begin position="61"/>
        <end position="76"/>
    </location>
</feature>
<feature type="disulfide bond" evidence="11">
    <location>
        <begin position="81"/>
        <end position="93"/>
    </location>
</feature>
<dbReference type="SUPFAM" id="SSF63825">
    <property type="entry name" value="YWTD domain"/>
    <property type="match status" value="1"/>
</dbReference>
<dbReference type="InterPro" id="IPR001881">
    <property type="entry name" value="EGF-like_Ca-bd_dom"/>
</dbReference>
<dbReference type="Pfam" id="PF14670">
    <property type="entry name" value="FXa_inhibition"/>
    <property type="match status" value="1"/>
</dbReference>
<dbReference type="Ensembl" id="ENSSSUT00005011689.1">
    <property type="protein sequence ID" value="ENSSSUP00005010182.1"/>
    <property type="gene ID" value="ENSSSUG00005006285.1"/>
</dbReference>
<feature type="repeat" description="LDL-receptor class B" evidence="12">
    <location>
        <begin position="202"/>
        <end position="248"/>
    </location>
</feature>
<evidence type="ECO:0000256" key="4">
    <source>
        <dbReference type="ARBA" id="ARBA00022737"/>
    </source>
</evidence>
<dbReference type="InterPro" id="IPR000033">
    <property type="entry name" value="LDLR_classB_rpt"/>
</dbReference>
<dbReference type="InterPro" id="IPR023415">
    <property type="entry name" value="LDLR_class-A_CS"/>
</dbReference>
<feature type="repeat" description="LDL-receptor class B" evidence="12">
    <location>
        <begin position="292"/>
        <end position="335"/>
    </location>
</feature>
<keyword evidence="9" id="KW-0325">Glycoprotein</keyword>
<keyword evidence="18" id="KW-1185">Reference proteome</keyword>
<feature type="region of interest" description="Disordered" evidence="13">
    <location>
        <begin position="530"/>
        <end position="556"/>
    </location>
</feature>
<feature type="compositionally biased region" description="Polar residues" evidence="13">
    <location>
        <begin position="537"/>
        <end position="552"/>
    </location>
</feature>
<feature type="disulfide bond" evidence="11">
    <location>
        <begin position="88"/>
        <end position="106"/>
    </location>
</feature>
<dbReference type="FunFam" id="2.10.25.10:FF:000052">
    <property type="entry name" value="low-density lipoprotein receptor isoform X1"/>
    <property type="match status" value="1"/>
</dbReference>
<dbReference type="SMART" id="SM00181">
    <property type="entry name" value="EGF"/>
    <property type="match status" value="3"/>
</dbReference>
<organism evidence="17 18">
    <name type="scientific">Suricata suricatta</name>
    <name type="common">Meerkat</name>
    <dbReference type="NCBI Taxonomy" id="37032"/>
    <lineage>
        <taxon>Eukaryota</taxon>
        <taxon>Metazoa</taxon>
        <taxon>Chordata</taxon>
        <taxon>Craniata</taxon>
        <taxon>Vertebrata</taxon>
        <taxon>Euteleostomi</taxon>
        <taxon>Mammalia</taxon>
        <taxon>Eutheria</taxon>
        <taxon>Laurasiatheria</taxon>
        <taxon>Carnivora</taxon>
        <taxon>Feliformia</taxon>
        <taxon>Herpestidae</taxon>
        <taxon>Suricata</taxon>
    </lineage>
</organism>
<evidence type="ECO:0000259" key="16">
    <source>
        <dbReference type="PROSITE" id="PS01186"/>
    </source>
</evidence>
<proteinExistence type="predicted"/>
<dbReference type="GO" id="GO:0060070">
    <property type="term" value="P:canonical Wnt signaling pathway"/>
    <property type="evidence" value="ECO:0007669"/>
    <property type="project" value="TreeGrafter"/>
</dbReference>
<dbReference type="PANTHER" id="PTHR46513:SF13">
    <property type="entry name" value="EGF-LIKE DOMAIN-CONTAINING PROTEIN"/>
    <property type="match status" value="1"/>
</dbReference>
<evidence type="ECO:0000256" key="14">
    <source>
        <dbReference type="SAM" id="Phobius"/>
    </source>
</evidence>
<dbReference type="InterPro" id="IPR050778">
    <property type="entry name" value="Cueball_EGF_LRP_Nidogen"/>
</dbReference>
<feature type="repeat" description="LDL-receptor class B" evidence="12">
    <location>
        <begin position="336"/>
        <end position="380"/>
    </location>
</feature>
<dbReference type="InterPro" id="IPR002172">
    <property type="entry name" value="LDrepeatLR_classA_rpt"/>
</dbReference>
<feature type="signal peptide" evidence="15">
    <location>
        <begin position="1"/>
        <end position="25"/>
    </location>
</feature>
<dbReference type="PROSITE" id="PS01186">
    <property type="entry name" value="EGF_2"/>
    <property type="match status" value="1"/>
</dbReference>
<keyword evidence="7 11" id="KW-1015">Disulfide bond</keyword>
<evidence type="ECO:0000256" key="10">
    <source>
        <dbReference type="ARBA" id="ARBA00046288"/>
    </source>
</evidence>
<comment type="caution">
    <text evidence="11">Lacks conserved residue(s) required for the propagation of feature annotation.</text>
</comment>
<dbReference type="GO" id="GO:0017147">
    <property type="term" value="F:Wnt-protein binding"/>
    <property type="evidence" value="ECO:0007669"/>
    <property type="project" value="TreeGrafter"/>
</dbReference>
<dbReference type="AlphaFoldDB" id="A0A673TA38"/>
<feature type="domain" description="EGF-like" evidence="16">
    <location>
        <begin position="142"/>
        <end position="156"/>
    </location>
</feature>
<reference evidence="17" key="3">
    <citation type="submission" date="2025-09" db="UniProtKB">
        <authorList>
            <consortium name="Ensembl"/>
        </authorList>
    </citation>
    <scope>IDENTIFICATION</scope>
</reference>
<keyword evidence="2" id="KW-0254">Endocytosis</keyword>
<dbReference type="Gene3D" id="2.120.10.30">
    <property type="entry name" value="TolB, C-terminal domain"/>
    <property type="match status" value="1"/>
</dbReference>
<accession>A0A673TA38</accession>
<dbReference type="FunFam" id="4.10.400.10:FF:000053">
    <property type="entry name" value="Very low density lipoprotein receptor"/>
    <property type="match status" value="1"/>
</dbReference>
<dbReference type="PROSITE" id="PS01209">
    <property type="entry name" value="LDLRA_1"/>
    <property type="match status" value="1"/>
</dbReference>
<protein>
    <submittedName>
        <fullName evidence="17">LDL receptor related protein 8</fullName>
    </submittedName>
</protein>
<reference evidence="17" key="2">
    <citation type="submission" date="2025-08" db="UniProtKB">
        <authorList>
            <consortium name="Ensembl"/>
        </authorList>
    </citation>
    <scope>IDENTIFICATION</scope>
</reference>
<evidence type="ECO:0000256" key="5">
    <source>
        <dbReference type="ARBA" id="ARBA00022989"/>
    </source>
</evidence>
<feature type="repeat" description="LDL-receptor class B" evidence="12">
    <location>
        <begin position="249"/>
        <end position="291"/>
    </location>
</feature>
<dbReference type="GO" id="GO:0012505">
    <property type="term" value="C:endomembrane system"/>
    <property type="evidence" value="ECO:0007669"/>
    <property type="project" value="UniProtKB-SubCell"/>
</dbReference>
<gene>
    <name evidence="17" type="primary">LRP8</name>
</gene>
<evidence type="ECO:0000313" key="18">
    <source>
        <dbReference type="Proteomes" id="UP000472268"/>
    </source>
</evidence>
<keyword evidence="6 14" id="KW-0472">Membrane</keyword>
<keyword evidence="3 14" id="KW-0812">Transmembrane</keyword>
<dbReference type="Proteomes" id="UP000472268">
    <property type="component" value="Chromosome 8"/>
</dbReference>
<evidence type="ECO:0000256" key="11">
    <source>
        <dbReference type="PROSITE-ProRule" id="PRU00124"/>
    </source>
</evidence>
<dbReference type="GO" id="GO:0005886">
    <property type="term" value="C:plasma membrane"/>
    <property type="evidence" value="ECO:0007669"/>
    <property type="project" value="TreeGrafter"/>
</dbReference>
<dbReference type="Pfam" id="PF00058">
    <property type="entry name" value="Ldl_recept_b"/>
    <property type="match status" value="5"/>
</dbReference>
<dbReference type="PROSITE" id="PS51120">
    <property type="entry name" value="LDLRB"/>
    <property type="match status" value="4"/>
</dbReference>
<evidence type="ECO:0000256" key="3">
    <source>
        <dbReference type="ARBA" id="ARBA00022692"/>
    </source>
</evidence>
<dbReference type="SUPFAM" id="SSF57424">
    <property type="entry name" value="LDL receptor-like module"/>
    <property type="match status" value="2"/>
</dbReference>
<keyword evidence="5 14" id="KW-1133">Transmembrane helix</keyword>
<dbReference type="CDD" id="cd00054">
    <property type="entry name" value="EGF_CA"/>
    <property type="match status" value="1"/>
</dbReference>
<evidence type="ECO:0000256" key="13">
    <source>
        <dbReference type="SAM" id="MobiDB-lite"/>
    </source>
</evidence>
<dbReference type="Gene3D" id="2.10.25.10">
    <property type="entry name" value="Laminin"/>
    <property type="match status" value="2"/>
</dbReference>
<dbReference type="SMART" id="SM00192">
    <property type="entry name" value="LDLa"/>
    <property type="match status" value="2"/>
</dbReference>
<dbReference type="InterPro" id="IPR036055">
    <property type="entry name" value="LDL_receptor-like_sf"/>
</dbReference>
<dbReference type="PROSITE" id="PS50068">
    <property type="entry name" value="LDLRA_2"/>
    <property type="match status" value="2"/>
</dbReference>
<evidence type="ECO:0000256" key="9">
    <source>
        <dbReference type="ARBA" id="ARBA00023180"/>
    </source>
</evidence>
<dbReference type="SMART" id="SM00179">
    <property type="entry name" value="EGF_CA"/>
    <property type="match status" value="1"/>
</dbReference>
<dbReference type="CDD" id="cd00112">
    <property type="entry name" value="LDLa"/>
    <property type="match status" value="2"/>
</dbReference>